<dbReference type="InterPro" id="IPR012951">
    <property type="entry name" value="BBE"/>
</dbReference>
<sequence length="431" mass="44919">MMRLDGEIVGPGDPSYDELRRTFVHAGRPALIVRCRSAADVAAALDHARTHGLAVSVRGGGHHAAGFGTNDGGLVVDLSPLDAVELLDRDRRLVRLGGGATWGPVSKVLAGYGLALSSGDTADVGVGGLLLGGGIGWLTRRYGLALDAIVAAEVVTADGSIVRTSATERPDLFWALRGGGGNFGVVTAFELVAQPVTDVVFGTLQYPAADAGAVLRRWSRQAAAAPDELTAAVNLLPGGAPATVQACHAGGDLAAARSALRPLLGAAPQLSDDLRTVPYPEILADMPGLPPGFRFVLRSAFVRRITPELVDELVAATSIAAVNVRALGGAVARVPADATAFAYRDSAALVTLALMGEEELVERATPRLVETWQRIAPYTIGAYSNFGTAHHPTDVASIHPASTHQRLAQVKRAYDPDNVFRHNYNIAPAAP</sequence>
<dbReference type="InterPro" id="IPR016169">
    <property type="entry name" value="FAD-bd_PCMH_sub2"/>
</dbReference>
<keyword evidence="8" id="KW-1185">Reference proteome</keyword>
<dbReference type="PANTHER" id="PTHR42973:SF39">
    <property type="entry name" value="FAD-BINDING PCMH-TYPE DOMAIN-CONTAINING PROTEIN"/>
    <property type="match status" value="1"/>
</dbReference>
<dbReference type="EMBL" id="BOPO01000049">
    <property type="protein sequence ID" value="GIL27581.1"/>
    <property type="molecule type" value="Genomic_DNA"/>
</dbReference>
<evidence type="ECO:0000256" key="1">
    <source>
        <dbReference type="ARBA" id="ARBA00001974"/>
    </source>
</evidence>
<reference evidence="8" key="1">
    <citation type="journal article" date="2021" name="Int. J. Syst. Evol. Microbiol.">
        <title>Actinocatenispora comari sp. nov., an endophytic actinomycete isolated from aerial parts of Comarum salesowianum.</title>
        <authorList>
            <person name="Oyunbileg N."/>
            <person name="Iizaka Y."/>
            <person name="Hamada M."/>
            <person name="Davaapurev B.O."/>
            <person name="Fukumoto A."/>
            <person name="Tsetseg B."/>
            <person name="Kato F."/>
            <person name="Tamura T."/>
            <person name="Batkhuu J."/>
            <person name="Anzai Y."/>
        </authorList>
    </citation>
    <scope>NUCLEOTIDE SEQUENCE [LARGE SCALE GENOMIC DNA]</scope>
    <source>
        <strain evidence="8">NUM-2625</strain>
    </source>
</reference>
<accession>A0A8J4A9P0</accession>
<evidence type="ECO:0000256" key="5">
    <source>
        <dbReference type="ARBA" id="ARBA00023002"/>
    </source>
</evidence>
<dbReference type="InterPro" id="IPR036318">
    <property type="entry name" value="FAD-bd_PCMH-like_sf"/>
</dbReference>
<dbReference type="InterPro" id="IPR016166">
    <property type="entry name" value="FAD-bd_PCMH"/>
</dbReference>
<evidence type="ECO:0000256" key="4">
    <source>
        <dbReference type="ARBA" id="ARBA00022827"/>
    </source>
</evidence>
<evidence type="ECO:0000259" key="6">
    <source>
        <dbReference type="PROSITE" id="PS51387"/>
    </source>
</evidence>
<dbReference type="GO" id="GO:0016491">
    <property type="term" value="F:oxidoreductase activity"/>
    <property type="evidence" value="ECO:0007669"/>
    <property type="project" value="UniProtKB-KW"/>
</dbReference>
<evidence type="ECO:0000256" key="2">
    <source>
        <dbReference type="ARBA" id="ARBA00005466"/>
    </source>
</evidence>
<keyword evidence="5" id="KW-0560">Oxidoreductase</keyword>
<dbReference type="InterPro" id="IPR006093">
    <property type="entry name" value="Oxy_OxRdtase_FAD_BS"/>
</dbReference>
<organism evidence="7 8">
    <name type="scientific">Actinocatenispora comari</name>
    <dbReference type="NCBI Taxonomy" id="2807577"/>
    <lineage>
        <taxon>Bacteria</taxon>
        <taxon>Bacillati</taxon>
        <taxon>Actinomycetota</taxon>
        <taxon>Actinomycetes</taxon>
        <taxon>Micromonosporales</taxon>
        <taxon>Micromonosporaceae</taxon>
        <taxon>Actinocatenispora</taxon>
    </lineage>
</organism>
<dbReference type="Gene3D" id="3.30.43.10">
    <property type="entry name" value="Uridine Diphospho-n-acetylenolpyruvylglucosamine Reductase, domain 2"/>
    <property type="match status" value="1"/>
</dbReference>
<keyword evidence="4" id="KW-0274">FAD</keyword>
<name>A0A8J4A9P0_9ACTN</name>
<dbReference type="SUPFAM" id="SSF56176">
    <property type="entry name" value="FAD-binding/transporter-associated domain-like"/>
    <property type="match status" value="1"/>
</dbReference>
<dbReference type="RefSeq" id="WP_207125357.1">
    <property type="nucleotide sequence ID" value="NZ_BOPO01000049.1"/>
</dbReference>
<dbReference type="Gene3D" id="3.40.462.20">
    <property type="match status" value="1"/>
</dbReference>
<keyword evidence="3" id="KW-0285">Flavoprotein</keyword>
<gene>
    <name evidence="7" type="ORF">NUM_28350</name>
</gene>
<dbReference type="PROSITE" id="PS51387">
    <property type="entry name" value="FAD_PCMH"/>
    <property type="match status" value="1"/>
</dbReference>
<dbReference type="Pfam" id="PF01565">
    <property type="entry name" value="FAD_binding_4"/>
    <property type="match status" value="1"/>
</dbReference>
<comment type="caution">
    <text evidence="7">The sequence shown here is derived from an EMBL/GenBank/DDBJ whole genome shotgun (WGS) entry which is preliminary data.</text>
</comment>
<dbReference type="InterPro" id="IPR050416">
    <property type="entry name" value="FAD-linked_Oxidoreductase"/>
</dbReference>
<dbReference type="AlphaFoldDB" id="A0A8J4A9P0"/>
<comment type="similarity">
    <text evidence="2">Belongs to the oxygen-dependent FAD-linked oxidoreductase family.</text>
</comment>
<comment type="cofactor">
    <cofactor evidence="1">
        <name>FAD</name>
        <dbReference type="ChEBI" id="CHEBI:57692"/>
    </cofactor>
</comment>
<dbReference type="InterPro" id="IPR016167">
    <property type="entry name" value="FAD-bd_PCMH_sub1"/>
</dbReference>
<dbReference type="Proteomes" id="UP000614996">
    <property type="component" value="Unassembled WGS sequence"/>
</dbReference>
<protein>
    <submittedName>
        <fullName evidence="7">FAD-linked oxidase</fullName>
    </submittedName>
</protein>
<dbReference type="PROSITE" id="PS00862">
    <property type="entry name" value="OX2_COVAL_FAD"/>
    <property type="match status" value="1"/>
</dbReference>
<dbReference type="GO" id="GO:0071949">
    <property type="term" value="F:FAD binding"/>
    <property type="evidence" value="ECO:0007669"/>
    <property type="project" value="InterPro"/>
</dbReference>
<evidence type="ECO:0000256" key="3">
    <source>
        <dbReference type="ARBA" id="ARBA00022630"/>
    </source>
</evidence>
<dbReference type="InterPro" id="IPR006094">
    <property type="entry name" value="Oxid_FAD_bind_N"/>
</dbReference>
<evidence type="ECO:0000313" key="8">
    <source>
        <dbReference type="Proteomes" id="UP000614996"/>
    </source>
</evidence>
<dbReference type="PANTHER" id="PTHR42973">
    <property type="entry name" value="BINDING OXIDOREDUCTASE, PUTATIVE (AFU_ORTHOLOGUE AFUA_1G17690)-RELATED"/>
    <property type="match status" value="1"/>
</dbReference>
<dbReference type="Pfam" id="PF08031">
    <property type="entry name" value="BBE"/>
    <property type="match status" value="1"/>
</dbReference>
<dbReference type="Gene3D" id="3.30.465.10">
    <property type="match status" value="1"/>
</dbReference>
<evidence type="ECO:0000313" key="7">
    <source>
        <dbReference type="EMBL" id="GIL27581.1"/>
    </source>
</evidence>
<feature type="domain" description="FAD-binding PCMH-type" evidence="6">
    <location>
        <begin position="25"/>
        <end position="196"/>
    </location>
</feature>
<proteinExistence type="inferred from homology"/>